<dbReference type="VEuPathDB" id="FungiDB:SPPG_03033"/>
<keyword evidence="2" id="KW-1185">Reference proteome</keyword>
<dbReference type="OrthoDB" id="410701at2759"/>
<dbReference type="InterPro" id="IPR029045">
    <property type="entry name" value="ClpP/crotonase-like_dom_sf"/>
</dbReference>
<evidence type="ECO:0000313" key="2">
    <source>
        <dbReference type="Proteomes" id="UP000053201"/>
    </source>
</evidence>
<dbReference type="InParanoid" id="A0A0L0HNR5"/>
<reference evidence="1 2" key="1">
    <citation type="submission" date="2009-08" db="EMBL/GenBank/DDBJ databases">
        <title>The Genome Sequence of Spizellomyces punctatus strain DAOM BR117.</title>
        <authorList>
            <consortium name="The Broad Institute Genome Sequencing Platform"/>
            <person name="Russ C."/>
            <person name="Cuomo C."/>
            <person name="Shea T."/>
            <person name="Young S.K."/>
            <person name="Zeng Q."/>
            <person name="Koehrsen M."/>
            <person name="Haas B."/>
            <person name="Borodovsky M."/>
            <person name="Guigo R."/>
            <person name="Alvarado L."/>
            <person name="Berlin A."/>
            <person name="Bochicchio J."/>
            <person name="Borenstein D."/>
            <person name="Chapman S."/>
            <person name="Chen Z."/>
            <person name="Engels R."/>
            <person name="Freedman E."/>
            <person name="Gellesch M."/>
            <person name="Goldberg J."/>
            <person name="Griggs A."/>
            <person name="Gujja S."/>
            <person name="Heiman D."/>
            <person name="Hepburn T."/>
            <person name="Howarth C."/>
            <person name="Jen D."/>
            <person name="Larson L."/>
            <person name="Lewis B."/>
            <person name="Mehta T."/>
            <person name="Park D."/>
            <person name="Pearson M."/>
            <person name="Roberts A."/>
            <person name="Saif S."/>
            <person name="Shenoy N."/>
            <person name="Sisk P."/>
            <person name="Stolte C."/>
            <person name="Sykes S."/>
            <person name="Thomson T."/>
            <person name="Walk T."/>
            <person name="White J."/>
            <person name="Yandava C."/>
            <person name="Burger G."/>
            <person name="Gray M.W."/>
            <person name="Holland P.W.H."/>
            <person name="King N."/>
            <person name="Lang F.B.F."/>
            <person name="Roger A.J."/>
            <person name="Ruiz-Trillo I."/>
            <person name="Lander E."/>
            <person name="Nusbaum C."/>
        </authorList>
    </citation>
    <scope>NUCLEOTIDE SEQUENCE [LARGE SCALE GENOMIC DNA]</scope>
    <source>
        <strain evidence="1 2">DAOM BR117</strain>
    </source>
</reference>
<dbReference type="CDD" id="cd06558">
    <property type="entry name" value="crotonase-like"/>
    <property type="match status" value="1"/>
</dbReference>
<protein>
    <recommendedName>
        <fullName evidence="3">Enoyl-CoA hydratase/isomerase</fullName>
    </recommendedName>
</protein>
<name>A0A0L0HNR5_SPIPD</name>
<evidence type="ECO:0000313" key="1">
    <source>
        <dbReference type="EMBL" id="KND02575.1"/>
    </source>
</evidence>
<dbReference type="GeneID" id="27686580"/>
<dbReference type="GO" id="GO:0005739">
    <property type="term" value="C:mitochondrion"/>
    <property type="evidence" value="ECO:0007669"/>
    <property type="project" value="TreeGrafter"/>
</dbReference>
<dbReference type="RefSeq" id="XP_016610614.1">
    <property type="nucleotide sequence ID" value="XM_016751317.1"/>
</dbReference>
<dbReference type="STRING" id="645134.A0A0L0HNR5"/>
<dbReference type="AlphaFoldDB" id="A0A0L0HNR5"/>
<dbReference type="PANTHER" id="PTHR11941">
    <property type="entry name" value="ENOYL-COA HYDRATASE-RELATED"/>
    <property type="match status" value="1"/>
</dbReference>
<dbReference type="InterPro" id="IPR001753">
    <property type="entry name" value="Enoyl-CoA_hydra/iso"/>
</dbReference>
<dbReference type="SUPFAM" id="SSF52096">
    <property type="entry name" value="ClpP/crotonase"/>
    <property type="match status" value="1"/>
</dbReference>
<proteinExistence type="predicted"/>
<dbReference type="OMA" id="ALCKCAE"/>
<dbReference type="PANTHER" id="PTHR11941:SF45">
    <property type="entry name" value="ENOYL-COA DELTA ISOMERASE 1, MITOCHONDRIAL"/>
    <property type="match status" value="1"/>
</dbReference>
<organism evidence="1 2">
    <name type="scientific">Spizellomyces punctatus (strain DAOM BR117)</name>
    <dbReference type="NCBI Taxonomy" id="645134"/>
    <lineage>
        <taxon>Eukaryota</taxon>
        <taxon>Fungi</taxon>
        <taxon>Fungi incertae sedis</taxon>
        <taxon>Chytridiomycota</taxon>
        <taxon>Chytridiomycota incertae sedis</taxon>
        <taxon>Chytridiomycetes</taxon>
        <taxon>Spizellomycetales</taxon>
        <taxon>Spizellomycetaceae</taxon>
        <taxon>Spizellomyces</taxon>
    </lineage>
</organism>
<gene>
    <name evidence="1" type="ORF">SPPG_03033</name>
</gene>
<dbReference type="Proteomes" id="UP000053201">
    <property type="component" value="Unassembled WGS sequence"/>
</dbReference>
<dbReference type="eggNOG" id="KOG1683">
    <property type="taxonomic scope" value="Eukaryota"/>
</dbReference>
<sequence length="293" mass="32515">MIHRASFHFSYRLPVARSAQVLQVCRYTKATQDRFVSVNVRPGGYALVSIRREPVNSMNLTMWEQLLETLTTLEKDQVRGVIFHSGLSRPVFTAGNDLKELYAPASSQERYHKFWSVSNTFLARLSNSPLVTIAAIKGACPAGGTCLSIACDYRVITADGIMGLNEVALGIAVPAKWIKLMANVIGQAKTDKLTQFAKMVKAPEALTIGLVDEVVQDEKELLIQAEKVMENLLKLPDPGRQITKDILRGPLAREWADEKWLKDEAETAWKMLSLPSTVKALDGVFARLSKSKV</sequence>
<dbReference type="Pfam" id="PF00378">
    <property type="entry name" value="ECH_1"/>
    <property type="match status" value="1"/>
</dbReference>
<evidence type="ECO:0008006" key="3">
    <source>
        <dbReference type="Google" id="ProtNLM"/>
    </source>
</evidence>
<dbReference type="Gene3D" id="3.90.226.10">
    <property type="entry name" value="2-enoyl-CoA Hydratase, Chain A, domain 1"/>
    <property type="match status" value="1"/>
</dbReference>
<dbReference type="GO" id="GO:0006635">
    <property type="term" value="P:fatty acid beta-oxidation"/>
    <property type="evidence" value="ECO:0007669"/>
    <property type="project" value="TreeGrafter"/>
</dbReference>
<accession>A0A0L0HNR5</accession>
<dbReference type="EMBL" id="KQ257453">
    <property type="protein sequence ID" value="KND02575.1"/>
    <property type="molecule type" value="Genomic_DNA"/>
</dbReference>